<protein>
    <submittedName>
        <fullName evidence="1">Uncharacterized protein</fullName>
    </submittedName>
</protein>
<proteinExistence type="predicted"/>
<reference evidence="1" key="1">
    <citation type="submission" date="2020-04" db="EMBL/GenBank/DDBJ databases">
        <authorList>
            <person name="Chiriac C."/>
            <person name="Salcher M."/>
            <person name="Ghai R."/>
            <person name="Kavagutti S V."/>
        </authorList>
    </citation>
    <scope>NUCLEOTIDE SEQUENCE</scope>
</reference>
<gene>
    <name evidence="1" type="ORF">UFOVP327_11</name>
</gene>
<sequence length="47" mass="5683">MKMYQFYIYDDPELYHQQAPSLDQARAEICNNFEIELDQIENIEEAL</sequence>
<accession>A0A6J5LU17</accession>
<name>A0A6J5LU17_9CAUD</name>
<evidence type="ECO:0000313" key="1">
    <source>
        <dbReference type="EMBL" id="CAB4137252.1"/>
    </source>
</evidence>
<dbReference type="EMBL" id="LR796331">
    <property type="protein sequence ID" value="CAB4137252.1"/>
    <property type="molecule type" value="Genomic_DNA"/>
</dbReference>
<organism evidence="1">
    <name type="scientific">uncultured Caudovirales phage</name>
    <dbReference type="NCBI Taxonomy" id="2100421"/>
    <lineage>
        <taxon>Viruses</taxon>
        <taxon>Duplodnaviria</taxon>
        <taxon>Heunggongvirae</taxon>
        <taxon>Uroviricota</taxon>
        <taxon>Caudoviricetes</taxon>
        <taxon>Peduoviridae</taxon>
        <taxon>Maltschvirus</taxon>
        <taxon>Maltschvirus maltsch</taxon>
    </lineage>
</organism>